<gene>
    <name evidence="1" type="ORF">Ahy_A03g010914</name>
</gene>
<evidence type="ECO:0000313" key="1">
    <source>
        <dbReference type="EMBL" id="RYR64886.1"/>
    </source>
</evidence>
<organism evidence="1 2">
    <name type="scientific">Arachis hypogaea</name>
    <name type="common">Peanut</name>
    <dbReference type="NCBI Taxonomy" id="3818"/>
    <lineage>
        <taxon>Eukaryota</taxon>
        <taxon>Viridiplantae</taxon>
        <taxon>Streptophyta</taxon>
        <taxon>Embryophyta</taxon>
        <taxon>Tracheophyta</taxon>
        <taxon>Spermatophyta</taxon>
        <taxon>Magnoliopsida</taxon>
        <taxon>eudicotyledons</taxon>
        <taxon>Gunneridae</taxon>
        <taxon>Pentapetalae</taxon>
        <taxon>rosids</taxon>
        <taxon>fabids</taxon>
        <taxon>Fabales</taxon>
        <taxon>Fabaceae</taxon>
        <taxon>Papilionoideae</taxon>
        <taxon>50 kb inversion clade</taxon>
        <taxon>dalbergioids sensu lato</taxon>
        <taxon>Dalbergieae</taxon>
        <taxon>Pterocarpus clade</taxon>
        <taxon>Arachis</taxon>
    </lineage>
</organism>
<dbReference type="AlphaFoldDB" id="A0A445DNY9"/>
<sequence length="89" mass="10565">MIRKIHEHRATKRLQQMMSDVRGADHLTSWIRPTIKKELEAYFANDEGFNHRRLMNVANRTSPRSSKYTRSKLLDREATLAKTFKYTTL</sequence>
<reference evidence="1 2" key="1">
    <citation type="submission" date="2019-01" db="EMBL/GenBank/DDBJ databases">
        <title>Sequencing of cultivated peanut Arachis hypogaea provides insights into genome evolution and oil improvement.</title>
        <authorList>
            <person name="Chen X."/>
        </authorList>
    </citation>
    <scope>NUCLEOTIDE SEQUENCE [LARGE SCALE GENOMIC DNA]</scope>
    <source>
        <strain evidence="2">cv. Fuhuasheng</strain>
        <tissue evidence="1">Leaves</tissue>
    </source>
</reference>
<dbReference type="Proteomes" id="UP000289738">
    <property type="component" value="Chromosome A03"/>
</dbReference>
<protein>
    <submittedName>
        <fullName evidence="1">Uncharacterized protein</fullName>
    </submittedName>
</protein>
<evidence type="ECO:0000313" key="2">
    <source>
        <dbReference type="Proteomes" id="UP000289738"/>
    </source>
</evidence>
<accession>A0A445DNY9</accession>
<name>A0A445DNY9_ARAHY</name>
<comment type="caution">
    <text evidence="1">The sequence shown here is derived from an EMBL/GenBank/DDBJ whole genome shotgun (WGS) entry which is preliminary data.</text>
</comment>
<proteinExistence type="predicted"/>
<dbReference type="EMBL" id="SDMP01000003">
    <property type="protein sequence ID" value="RYR64886.1"/>
    <property type="molecule type" value="Genomic_DNA"/>
</dbReference>
<keyword evidence="2" id="KW-1185">Reference proteome</keyword>